<feature type="transmembrane region" description="Helical" evidence="6">
    <location>
        <begin position="446"/>
        <end position="467"/>
    </location>
</feature>
<feature type="transmembrane region" description="Helical" evidence="6">
    <location>
        <begin position="330"/>
        <end position="355"/>
    </location>
</feature>
<feature type="transmembrane region" description="Helical" evidence="6">
    <location>
        <begin position="397"/>
        <end position="426"/>
    </location>
</feature>
<dbReference type="Pfam" id="PF07810">
    <property type="entry name" value="TMC"/>
    <property type="match status" value="1"/>
</dbReference>
<dbReference type="OrthoDB" id="5831905at2759"/>
<evidence type="ECO:0000256" key="4">
    <source>
        <dbReference type="ARBA" id="ARBA00022989"/>
    </source>
</evidence>
<dbReference type="Proteomes" id="UP000507470">
    <property type="component" value="Unassembled WGS sequence"/>
</dbReference>
<evidence type="ECO:0000313" key="8">
    <source>
        <dbReference type="EMBL" id="CAC5393630.1"/>
    </source>
</evidence>
<comment type="subcellular location">
    <subcellularLocation>
        <location evidence="1">Membrane</location>
        <topology evidence="1">Multi-pass membrane protein</topology>
    </subcellularLocation>
</comment>
<evidence type="ECO:0000256" key="3">
    <source>
        <dbReference type="ARBA" id="ARBA00022692"/>
    </source>
</evidence>
<dbReference type="GO" id="GO:0008381">
    <property type="term" value="F:mechanosensitive monoatomic ion channel activity"/>
    <property type="evidence" value="ECO:0007669"/>
    <property type="project" value="TreeGrafter"/>
</dbReference>
<organism evidence="8 9">
    <name type="scientific">Mytilus coruscus</name>
    <name type="common">Sea mussel</name>
    <dbReference type="NCBI Taxonomy" id="42192"/>
    <lineage>
        <taxon>Eukaryota</taxon>
        <taxon>Metazoa</taxon>
        <taxon>Spiralia</taxon>
        <taxon>Lophotrochozoa</taxon>
        <taxon>Mollusca</taxon>
        <taxon>Bivalvia</taxon>
        <taxon>Autobranchia</taxon>
        <taxon>Pteriomorphia</taxon>
        <taxon>Mytilida</taxon>
        <taxon>Mytiloidea</taxon>
        <taxon>Mytilidae</taxon>
        <taxon>Mytilinae</taxon>
        <taxon>Mytilus</taxon>
    </lineage>
</organism>
<dbReference type="EMBL" id="CACVKT020005205">
    <property type="protein sequence ID" value="CAC5393630.1"/>
    <property type="molecule type" value="Genomic_DNA"/>
</dbReference>
<dbReference type="AlphaFoldDB" id="A0A6J8CFG5"/>
<evidence type="ECO:0000256" key="1">
    <source>
        <dbReference type="ARBA" id="ARBA00004141"/>
    </source>
</evidence>
<feature type="transmembrane region" description="Helical" evidence="6">
    <location>
        <begin position="240"/>
        <end position="261"/>
    </location>
</feature>
<feature type="transmembrane region" description="Helical" evidence="6">
    <location>
        <begin position="179"/>
        <end position="201"/>
    </location>
</feature>
<reference evidence="8 9" key="1">
    <citation type="submission" date="2020-06" db="EMBL/GenBank/DDBJ databases">
        <authorList>
            <person name="Li R."/>
            <person name="Bekaert M."/>
        </authorList>
    </citation>
    <scope>NUCLEOTIDE SEQUENCE [LARGE SCALE GENOMIC DNA]</scope>
    <source>
        <strain evidence="9">wild</strain>
    </source>
</reference>
<keyword evidence="5 6" id="KW-0472">Membrane</keyword>
<name>A0A6J8CFG5_MYTCO</name>
<accession>A0A6J8CFG5</accession>
<evidence type="ECO:0000256" key="6">
    <source>
        <dbReference type="SAM" id="Phobius"/>
    </source>
</evidence>
<evidence type="ECO:0000256" key="5">
    <source>
        <dbReference type="ARBA" id="ARBA00023136"/>
    </source>
</evidence>
<comment type="similarity">
    <text evidence="2">Belongs to the TMC family.</text>
</comment>
<evidence type="ECO:0000256" key="2">
    <source>
        <dbReference type="ARBA" id="ARBA00006510"/>
    </source>
</evidence>
<keyword evidence="4 6" id="KW-1133">Transmembrane helix</keyword>
<protein>
    <submittedName>
        <fullName evidence="8">TMC</fullName>
    </submittedName>
</protein>
<gene>
    <name evidence="8" type="ORF">MCOR_28475</name>
</gene>
<dbReference type="InterPro" id="IPR038900">
    <property type="entry name" value="TMC"/>
</dbReference>
<feature type="transmembrane region" description="Helical" evidence="6">
    <location>
        <begin position="505"/>
        <end position="526"/>
    </location>
</feature>
<keyword evidence="3 6" id="KW-0812">Transmembrane</keyword>
<dbReference type="GO" id="GO:0005886">
    <property type="term" value="C:plasma membrane"/>
    <property type="evidence" value="ECO:0007669"/>
    <property type="project" value="InterPro"/>
</dbReference>
<proteinExistence type="inferred from homology"/>
<evidence type="ECO:0000313" key="9">
    <source>
        <dbReference type="Proteomes" id="UP000507470"/>
    </source>
</evidence>
<dbReference type="PANTHER" id="PTHR23302">
    <property type="entry name" value="TRANSMEMBRANE CHANNEL-RELATED"/>
    <property type="match status" value="1"/>
</dbReference>
<evidence type="ECO:0000259" key="7">
    <source>
        <dbReference type="Pfam" id="PF07810"/>
    </source>
</evidence>
<sequence length="591" mass="67749">MSTKSQHNASDEMDEETPLFIGKEHLRVRTYSHSSGTTSHHSEAATFDFRAPSHSHVTPEEVLQRMRYAFRNDGFDAENDFEAAQSMLTTLERSAFRDTVLDNLKETPMSMRERLGLRRLIYSKTHTRRKREQEIEEATTKSGNRNYTFVPFNLWEETIANLSAYFGSNVASYFKFLRILLLLNIAAGILMISFVTVPQAIEGPQSFNSSISQFGWLSKSMLLFGSYSSDKIHDTYNQPLAYILTWMGVSLFYLIVVAVAMHIRYRQSKLSDNADDYEFALRTFSSWDYTIYSKEGVKDRRKALCMELKERIREERKSRKPKLETRLLRYLGRIISNIIVLGLLGGSGYLVYYVADEFKLPDSTPSELKKLFDKYQLELSEFGITSSVLDLIYGQGLIWLGLYFSPLIIVIGIIKLFVVFYTQLFVAKIAMVAPKKVFRASRSGNFYLFILLLTWFLCILPTAYTIVEVSPSADCGPFKKMCKAYDVISHSIGTWPNYLEEPVKYIGTAAVIIPVIILLLLIALYYRAKSSSYADLIKELRNQLKFERKVEKRKVYASALSTPFGTASKATGQKYDIDMEQTKFSMIKTNP</sequence>
<dbReference type="PANTHER" id="PTHR23302:SF40">
    <property type="entry name" value="TRANSMEMBRANE CHANNEL-LIKE PROTEIN"/>
    <property type="match status" value="1"/>
</dbReference>
<feature type="domain" description="TMC" evidence="7">
    <location>
        <begin position="376"/>
        <end position="441"/>
    </location>
</feature>
<dbReference type="InterPro" id="IPR012496">
    <property type="entry name" value="TMC_dom"/>
</dbReference>
<keyword evidence="9" id="KW-1185">Reference proteome</keyword>